<evidence type="ECO:0000256" key="4">
    <source>
        <dbReference type="ARBA" id="ARBA00022960"/>
    </source>
</evidence>
<protein>
    <submittedName>
        <fullName evidence="12">D-alanyl-D-alanine carboxypeptidase DacF</fullName>
        <ecNumber evidence="12">3.4.16.4</ecNumber>
    </submittedName>
</protein>
<keyword evidence="4" id="KW-0133">Cell shape</keyword>
<accession>A0A3B0M4Z4</accession>
<dbReference type="GO" id="GO:0009002">
    <property type="term" value="F:serine-type D-Ala-D-Ala carboxypeptidase activity"/>
    <property type="evidence" value="ECO:0007669"/>
    <property type="project" value="UniProtKB-EC"/>
</dbReference>
<feature type="active site" description="Acyl-ester intermediate" evidence="7">
    <location>
        <position position="58"/>
    </location>
</feature>
<keyword evidence="12" id="KW-0645">Protease</keyword>
<feature type="region of interest" description="Disordered" evidence="10">
    <location>
        <begin position="280"/>
        <end position="306"/>
    </location>
</feature>
<dbReference type="InterPro" id="IPR018044">
    <property type="entry name" value="Peptidase_S11"/>
</dbReference>
<feature type="region of interest" description="Disordered" evidence="10">
    <location>
        <begin position="459"/>
        <end position="480"/>
    </location>
</feature>
<feature type="compositionally biased region" description="Low complexity" evidence="10">
    <location>
        <begin position="464"/>
        <end position="474"/>
    </location>
</feature>
<keyword evidence="12" id="KW-0121">Carboxypeptidase</keyword>
<dbReference type="InterPro" id="IPR001967">
    <property type="entry name" value="Peptidase_S11_N"/>
</dbReference>
<feature type="active site" evidence="7">
    <location>
        <position position="118"/>
    </location>
</feature>
<dbReference type="OrthoDB" id="9795979at2"/>
<keyword evidence="2" id="KW-0732">Signal</keyword>
<dbReference type="GO" id="GO:0006508">
    <property type="term" value="P:proteolysis"/>
    <property type="evidence" value="ECO:0007669"/>
    <property type="project" value="InterPro"/>
</dbReference>
<dbReference type="GO" id="GO:0009252">
    <property type="term" value="P:peptidoglycan biosynthetic process"/>
    <property type="evidence" value="ECO:0007669"/>
    <property type="project" value="UniProtKB-KW"/>
</dbReference>
<dbReference type="PANTHER" id="PTHR21581:SF6">
    <property type="entry name" value="TRAFFICKING PROTEIN PARTICLE COMPLEX SUBUNIT 12"/>
    <property type="match status" value="1"/>
</dbReference>
<keyword evidence="13" id="KW-1185">Reference proteome</keyword>
<dbReference type="Gene3D" id="3.40.710.10">
    <property type="entry name" value="DD-peptidase/beta-lactamase superfamily"/>
    <property type="match status" value="1"/>
</dbReference>
<dbReference type="EMBL" id="UIHC01000006">
    <property type="protein sequence ID" value="SUZ31185.1"/>
    <property type="molecule type" value="Genomic_DNA"/>
</dbReference>
<evidence type="ECO:0000256" key="8">
    <source>
        <dbReference type="PIRSR" id="PIRSR618044-2"/>
    </source>
</evidence>
<dbReference type="AlphaFoldDB" id="A0A3B0M4Z4"/>
<dbReference type="SUPFAM" id="SSF56601">
    <property type="entry name" value="beta-lactamase/transpeptidase-like"/>
    <property type="match status" value="1"/>
</dbReference>
<evidence type="ECO:0000256" key="1">
    <source>
        <dbReference type="ARBA" id="ARBA00007164"/>
    </source>
</evidence>
<proteinExistence type="inferred from homology"/>
<dbReference type="GO" id="GO:0071555">
    <property type="term" value="P:cell wall organization"/>
    <property type="evidence" value="ECO:0007669"/>
    <property type="project" value="UniProtKB-KW"/>
</dbReference>
<evidence type="ECO:0000259" key="11">
    <source>
        <dbReference type="Pfam" id="PF00768"/>
    </source>
</evidence>
<feature type="binding site" evidence="8">
    <location>
        <position position="221"/>
    </location>
    <ligand>
        <name>substrate</name>
    </ligand>
</feature>
<evidence type="ECO:0000313" key="12">
    <source>
        <dbReference type="EMBL" id="SUZ31185.1"/>
    </source>
</evidence>
<feature type="active site" description="Proton acceptor" evidence="7">
    <location>
        <position position="61"/>
    </location>
</feature>
<evidence type="ECO:0000256" key="6">
    <source>
        <dbReference type="ARBA" id="ARBA00023316"/>
    </source>
</evidence>
<dbReference type="PANTHER" id="PTHR21581">
    <property type="entry name" value="D-ALANYL-D-ALANINE CARBOXYPEPTIDASE"/>
    <property type="match status" value="1"/>
</dbReference>
<evidence type="ECO:0000256" key="9">
    <source>
        <dbReference type="RuleBase" id="RU004016"/>
    </source>
</evidence>
<organism evidence="12 13">
    <name type="scientific">Roseinatronobacter ekhonensis</name>
    <dbReference type="NCBI Taxonomy" id="254356"/>
    <lineage>
        <taxon>Bacteria</taxon>
        <taxon>Pseudomonadati</taxon>
        <taxon>Pseudomonadota</taxon>
        <taxon>Alphaproteobacteria</taxon>
        <taxon>Rhodobacterales</taxon>
        <taxon>Paracoccaceae</taxon>
        <taxon>Roseinatronobacter</taxon>
    </lineage>
</organism>
<feature type="domain" description="Peptidase S11 D-alanyl-D-alanine carboxypeptidase A N-terminal" evidence="11">
    <location>
        <begin position="30"/>
        <end position="250"/>
    </location>
</feature>
<evidence type="ECO:0000256" key="5">
    <source>
        <dbReference type="ARBA" id="ARBA00022984"/>
    </source>
</evidence>
<dbReference type="PRINTS" id="PR00725">
    <property type="entry name" value="DADACBPTASE1"/>
</dbReference>
<dbReference type="Pfam" id="PF00768">
    <property type="entry name" value="Peptidase_S11"/>
    <property type="match status" value="1"/>
</dbReference>
<comment type="similarity">
    <text evidence="1 9">Belongs to the peptidase S11 family.</text>
</comment>
<dbReference type="InterPro" id="IPR012338">
    <property type="entry name" value="Beta-lactam/transpept-like"/>
</dbReference>
<keyword evidence="5" id="KW-0573">Peptidoglycan synthesis</keyword>
<evidence type="ECO:0000256" key="7">
    <source>
        <dbReference type="PIRSR" id="PIRSR618044-1"/>
    </source>
</evidence>
<evidence type="ECO:0000256" key="3">
    <source>
        <dbReference type="ARBA" id="ARBA00022801"/>
    </source>
</evidence>
<evidence type="ECO:0000256" key="10">
    <source>
        <dbReference type="SAM" id="MobiDB-lite"/>
    </source>
</evidence>
<dbReference type="EC" id="3.4.16.4" evidence="12"/>
<gene>
    <name evidence="12" type="primary">dacF</name>
    <name evidence="12" type="ORF">ROE7235_00921</name>
</gene>
<name>A0A3B0M4Z4_9RHOB</name>
<dbReference type="GO" id="GO:0008360">
    <property type="term" value="P:regulation of cell shape"/>
    <property type="evidence" value="ECO:0007669"/>
    <property type="project" value="UniProtKB-KW"/>
</dbReference>
<evidence type="ECO:0000256" key="2">
    <source>
        <dbReference type="ARBA" id="ARBA00022729"/>
    </source>
</evidence>
<sequence length="644" mass="68099">MQAHVMRRVGLGIVVLGWLVVMAAAPLVAAPYAAMVVDARNGEVLHARNHDTKLHPASLTKMMTLYLAFEAVKHGEVGLDTKFKVSRRATRAECVCLGLKQGQTISLRYLIRAAALRSANDAAVVIAEGISGSVEAFAKRMTLTARAMGMRNTTFKNPHGLTQSGHVSTARDMTTLGRQLFFDYPQYFNIFSRRSDFAGVANVPNTNRRFLDAYRGANGIKTGYTRAAGFNLTASAQRGSEHIIATMFGGSSTAARNARVAELLDMGFSRAKSRVAVRKPGTPAYQGRGNLVAAKPKNGDDDPNAGAKTIRLVTAVRKSPRPRARPAPQLPEELLVAVAEGVDLSVTETAAELSLAELAPEALQISPPPRPDDEAIAANEQTTEGTDDAVDLAVAEAAGFSIADPEDLAALEPPDATDSLAADAVEETAAELVAQPQTPNTRPSEAVGAMAQIDPAAPEEDAARLAAAAEEAPNPVQPPEAIAQDDGPPPEMLWTGAPESFLPEPVDSALSLNADLDVTVQPTEPAENGIILTRSEPSDSDLVTAMVAESFDSGPPEVISRVSTSDAARLWGISLGAFNTRHDAERSLITVRMAEAQALSSGISRIRQTSGRFEASFAGLTEGEADRACARLSARGMDCNVARP</sequence>
<dbReference type="RefSeq" id="WP_121093483.1">
    <property type="nucleotide sequence ID" value="NZ_UIHC01000006.1"/>
</dbReference>
<reference evidence="13" key="1">
    <citation type="submission" date="2018-08" db="EMBL/GenBank/DDBJ databases">
        <authorList>
            <person name="Rodrigo-Torres L."/>
            <person name="Arahal R. D."/>
            <person name="Lucena T."/>
        </authorList>
    </citation>
    <scope>NUCLEOTIDE SEQUENCE [LARGE SCALE GENOMIC DNA]</scope>
    <source>
        <strain evidence="13">CECT 7235</strain>
    </source>
</reference>
<evidence type="ECO:0000313" key="13">
    <source>
        <dbReference type="Proteomes" id="UP000272908"/>
    </source>
</evidence>
<dbReference type="Proteomes" id="UP000272908">
    <property type="component" value="Unassembled WGS sequence"/>
</dbReference>
<keyword evidence="6" id="KW-0961">Cell wall biogenesis/degradation</keyword>
<keyword evidence="3 12" id="KW-0378">Hydrolase</keyword>